<accession>A0AAU8VCA3</accession>
<proteinExistence type="predicted"/>
<reference evidence="1 2" key="1">
    <citation type="submission" date="2016-07" db="EMBL/GenBank/DDBJ databases">
        <title>Revisiting the taxonomy of the Elizabethkingia Genus using Whole-Genome Sequencing, Optical Mapping, and MALDI-TOF, along with proposal of three novel Elizabethkingia species: Elizabethkingia bruuniana sp. nov., Elizabethkingia ursingii sp. nov., and Elizabethkingia occulta sp. nov.</title>
        <authorList>
            <person name="Nicholson A.C."/>
        </authorList>
    </citation>
    <scope>NUCLEOTIDE SEQUENCE [LARGE SCALE GENOMIC DNA]</scope>
    <source>
        <strain evidence="1 2">F3201</strain>
    </source>
</reference>
<dbReference type="Proteomes" id="UP000190848">
    <property type="component" value="Chromosome"/>
</dbReference>
<protein>
    <submittedName>
        <fullName evidence="1">Uncharacterized protein</fullName>
    </submittedName>
</protein>
<name>A0AAU8VCA3_9FLAO</name>
<evidence type="ECO:0000313" key="1">
    <source>
        <dbReference type="EMBL" id="AQX00470.1"/>
    </source>
</evidence>
<sequence>MAGHPRVRGFTKEDNKRRYALHRVLRKEGYKIVSKSRTIYISVGASLVENASAIELVRNFGYAIQTSAFE</sequence>
<dbReference type="AlphaFoldDB" id="A0AAU8VCA3"/>
<organism evidence="1 2">
    <name type="scientific">Elizabethkingia anophelis</name>
    <dbReference type="NCBI Taxonomy" id="1117645"/>
    <lineage>
        <taxon>Bacteria</taxon>
        <taxon>Pseudomonadati</taxon>
        <taxon>Bacteroidota</taxon>
        <taxon>Flavobacteriia</taxon>
        <taxon>Flavobacteriales</taxon>
        <taxon>Weeksellaceae</taxon>
        <taxon>Elizabethkingia</taxon>
    </lineage>
</organism>
<gene>
    <name evidence="1" type="ORF">BBD32_02805</name>
</gene>
<evidence type="ECO:0000313" key="2">
    <source>
        <dbReference type="Proteomes" id="UP000190848"/>
    </source>
</evidence>
<dbReference type="RefSeq" id="WP_065082220.1">
    <property type="nucleotide sequence ID" value="NZ_CP016374.1"/>
</dbReference>
<dbReference type="EMBL" id="CP016374">
    <property type="protein sequence ID" value="AQX00470.1"/>
    <property type="molecule type" value="Genomic_DNA"/>
</dbReference>